<dbReference type="EMBL" id="CZBM01000005">
    <property type="protein sequence ID" value="CUQ18895.1"/>
    <property type="molecule type" value="Genomic_DNA"/>
</dbReference>
<organism evidence="3 6">
    <name type="scientific">Parabacteroides distasonis</name>
    <dbReference type="NCBI Taxonomy" id="823"/>
    <lineage>
        <taxon>Bacteria</taxon>
        <taxon>Pseudomonadati</taxon>
        <taxon>Bacteroidota</taxon>
        <taxon>Bacteroidia</taxon>
        <taxon>Bacteroidales</taxon>
        <taxon>Tannerellaceae</taxon>
        <taxon>Parabacteroides</taxon>
    </lineage>
</organism>
<dbReference type="Proteomes" id="UP000095591">
    <property type="component" value="Unassembled WGS sequence"/>
</dbReference>
<feature type="signal peptide" evidence="1">
    <location>
        <begin position="1"/>
        <end position="23"/>
    </location>
</feature>
<evidence type="ECO:0000313" key="5">
    <source>
        <dbReference type="Proteomes" id="UP000095332"/>
    </source>
</evidence>
<gene>
    <name evidence="3" type="ORF">ERS852429_01268</name>
    <name evidence="4" type="ORF">ERS852560_01671</name>
</gene>
<accession>A0A173SYB9</accession>
<dbReference type="Pfam" id="PF13568">
    <property type="entry name" value="OMP_b-brl_2"/>
    <property type="match status" value="1"/>
</dbReference>
<feature type="domain" description="Outer membrane protein beta-barrel" evidence="2">
    <location>
        <begin position="24"/>
        <end position="186"/>
    </location>
</feature>
<dbReference type="EMBL" id="CYXP01000002">
    <property type="protein sequence ID" value="CUM95200.1"/>
    <property type="molecule type" value="Genomic_DNA"/>
</dbReference>
<name>A0A173SYB9_PARDI</name>
<dbReference type="InterPro" id="IPR025665">
    <property type="entry name" value="Beta-barrel_OMP_2"/>
</dbReference>
<evidence type="ECO:0000313" key="6">
    <source>
        <dbReference type="Proteomes" id="UP000095591"/>
    </source>
</evidence>
<feature type="chain" id="PRO_5014250290" description="Outer membrane protein beta-barrel domain-containing protein" evidence="1">
    <location>
        <begin position="24"/>
        <end position="214"/>
    </location>
</feature>
<reference evidence="5 6" key="1">
    <citation type="submission" date="2015-09" db="EMBL/GenBank/DDBJ databases">
        <authorList>
            <consortium name="Pathogen Informatics"/>
        </authorList>
    </citation>
    <scope>NUCLEOTIDE SEQUENCE [LARGE SCALE GENOMIC DNA]</scope>
    <source>
        <strain evidence="3 6">2789STDY5608872</strain>
        <strain evidence="4 5">2789STDY5834948</strain>
    </source>
</reference>
<evidence type="ECO:0000259" key="2">
    <source>
        <dbReference type="Pfam" id="PF13568"/>
    </source>
</evidence>
<evidence type="ECO:0000256" key="1">
    <source>
        <dbReference type="SAM" id="SignalP"/>
    </source>
</evidence>
<protein>
    <recommendedName>
        <fullName evidence="2">Outer membrane protein beta-barrel domain-containing protein</fullName>
    </recommendedName>
</protein>
<keyword evidence="1" id="KW-0732">Signal</keyword>
<sequence>MRKFMRKIGLLLIAVMMILPAMAQVSFGVRAGGAYSSLIQKVEDTYEAGARFGFSIAGLADIPLSKNKKWSLRPEVAFVNQGGAYYSNQDIHGMALHNKCWYYSLQIPVNVAYTFTFTDVHLSVFAGPTFDWSLFGKMKSRETNPDLHFGVSEEKDLKPCDFGMNVGLSVEYSNFFFSVSSLCGMIDRRALKRDGETSVYQNNVTFSLGYYFRK</sequence>
<dbReference type="AlphaFoldDB" id="A0A173SYB9"/>
<proteinExistence type="predicted"/>
<dbReference type="Proteomes" id="UP000095332">
    <property type="component" value="Unassembled WGS sequence"/>
</dbReference>
<evidence type="ECO:0000313" key="3">
    <source>
        <dbReference type="EMBL" id="CUM95200.1"/>
    </source>
</evidence>
<evidence type="ECO:0000313" key="4">
    <source>
        <dbReference type="EMBL" id="CUQ18895.1"/>
    </source>
</evidence>